<name>A0AAJ0GBU4_9PEZI</name>
<evidence type="ECO:0000313" key="2">
    <source>
        <dbReference type="EMBL" id="KAK3049283.1"/>
    </source>
</evidence>
<evidence type="ECO:0000313" key="3">
    <source>
        <dbReference type="Proteomes" id="UP001271007"/>
    </source>
</evidence>
<protein>
    <recommendedName>
        <fullName evidence="1">Dienelactone hydrolase domain-containing protein</fullName>
    </recommendedName>
</protein>
<dbReference type="InterPro" id="IPR029058">
    <property type="entry name" value="AB_hydrolase_fold"/>
</dbReference>
<reference evidence="2" key="1">
    <citation type="submission" date="2023-04" db="EMBL/GenBank/DDBJ databases">
        <title>Black Yeasts Isolated from many extreme environments.</title>
        <authorList>
            <person name="Coleine C."/>
            <person name="Stajich J.E."/>
            <person name="Selbmann L."/>
        </authorList>
    </citation>
    <scope>NUCLEOTIDE SEQUENCE</scope>
    <source>
        <strain evidence="2">CCFEE 5312</strain>
    </source>
</reference>
<dbReference type="AlphaFoldDB" id="A0AAJ0GBU4"/>
<dbReference type="Gene3D" id="3.40.50.1820">
    <property type="entry name" value="alpha/beta hydrolase"/>
    <property type="match status" value="1"/>
</dbReference>
<dbReference type="PANTHER" id="PTHR17630">
    <property type="entry name" value="DIENELACTONE HYDROLASE"/>
    <property type="match status" value="1"/>
</dbReference>
<sequence length="331" mass="36696">MRTDTPFLGAVLNAVTRGHLHNGEPKGEFDRITDIDTYVAKPAEGKANGNIILYVCLLAHVATQRTHYQTATFPMSLASSPTGKFREIQSLLLVVVLTGVAIDYVCALPAYNCSRQRLTSLAYAVVCDAFAEAGYTTIGIDYFEGDPIYMHRDGPKTPVEGFDFEAWLAKSNKFAVAHVDDWISAVKQKYGKPDTKYACVGYCFGAPYVMNAITPKGSSPPACEVGAFAHPAFLKEHHFENITKPLFLSCAETDFTFETDARNKALTILREAKKPYSLQLFSGVEHGFALRCDLSSSHERWCKEQSQRGIADYFDLQLGVFEKNSQQESKL</sequence>
<dbReference type="InterPro" id="IPR002925">
    <property type="entry name" value="Dienelactn_hydro"/>
</dbReference>
<gene>
    <name evidence="2" type="ORF">LTR09_009461</name>
</gene>
<proteinExistence type="predicted"/>
<keyword evidence="3" id="KW-1185">Reference proteome</keyword>
<accession>A0AAJ0GBU4</accession>
<evidence type="ECO:0000259" key="1">
    <source>
        <dbReference type="Pfam" id="PF01738"/>
    </source>
</evidence>
<dbReference type="PANTHER" id="PTHR17630:SF44">
    <property type="entry name" value="PROTEIN AIM2"/>
    <property type="match status" value="1"/>
</dbReference>
<feature type="domain" description="Dienelactone hydrolase" evidence="1">
    <location>
        <begin position="126"/>
        <end position="299"/>
    </location>
</feature>
<dbReference type="Proteomes" id="UP001271007">
    <property type="component" value="Unassembled WGS sequence"/>
</dbReference>
<organism evidence="2 3">
    <name type="scientific">Extremus antarcticus</name>
    <dbReference type="NCBI Taxonomy" id="702011"/>
    <lineage>
        <taxon>Eukaryota</taxon>
        <taxon>Fungi</taxon>
        <taxon>Dikarya</taxon>
        <taxon>Ascomycota</taxon>
        <taxon>Pezizomycotina</taxon>
        <taxon>Dothideomycetes</taxon>
        <taxon>Dothideomycetidae</taxon>
        <taxon>Mycosphaerellales</taxon>
        <taxon>Extremaceae</taxon>
        <taxon>Extremus</taxon>
    </lineage>
</organism>
<dbReference type="SUPFAM" id="SSF53474">
    <property type="entry name" value="alpha/beta-Hydrolases"/>
    <property type="match status" value="1"/>
</dbReference>
<dbReference type="Pfam" id="PF01738">
    <property type="entry name" value="DLH"/>
    <property type="match status" value="1"/>
</dbReference>
<comment type="caution">
    <text evidence="2">The sequence shown here is derived from an EMBL/GenBank/DDBJ whole genome shotgun (WGS) entry which is preliminary data.</text>
</comment>
<dbReference type="EMBL" id="JAWDJX010000041">
    <property type="protein sequence ID" value="KAK3049283.1"/>
    <property type="molecule type" value="Genomic_DNA"/>
</dbReference>
<dbReference type="GO" id="GO:0016787">
    <property type="term" value="F:hydrolase activity"/>
    <property type="evidence" value="ECO:0007669"/>
    <property type="project" value="InterPro"/>
</dbReference>